<feature type="compositionally biased region" description="Basic and acidic residues" evidence="1">
    <location>
        <begin position="32"/>
        <end position="50"/>
    </location>
</feature>
<reference evidence="2 3" key="1">
    <citation type="submission" date="2019-06" db="EMBL/GenBank/DDBJ databases">
        <title>A chromosome-scale genome assembly of the European perch, Perca fluviatilis.</title>
        <authorList>
            <person name="Roques C."/>
            <person name="Zahm M."/>
            <person name="Cabau C."/>
            <person name="Klopp C."/>
            <person name="Bouchez O."/>
            <person name="Donnadieu C."/>
            <person name="Kuhl H."/>
            <person name="Gislard M."/>
            <person name="Guendouz S."/>
            <person name="Journot L."/>
            <person name="Haffray P."/>
            <person name="Bestin A."/>
            <person name="Morvezen R."/>
            <person name="Feron R."/>
            <person name="Wen M."/>
            <person name="Jouanno E."/>
            <person name="Herpin A."/>
            <person name="Schartl M."/>
            <person name="Postlethwait J."/>
            <person name="Schaerlinger B."/>
            <person name="Chardard D."/>
            <person name="Lecocq T."/>
            <person name="Poncet C."/>
            <person name="Jaffrelo L."/>
            <person name="Lampietro C."/>
            <person name="Guiguen Y."/>
        </authorList>
    </citation>
    <scope>NUCLEOTIDE SEQUENCE [LARGE SCALE GENOMIC DNA]</scope>
    <source>
        <tissue evidence="2">Blood</tissue>
    </source>
</reference>
<dbReference type="Proteomes" id="UP000465112">
    <property type="component" value="Chromosome 1"/>
</dbReference>
<sequence length="66" mass="7516">MVRQQAVKRSVSFRISVPRFPLLENSGIWEGGGKERAEGKQRGGENRQEPSEEDANTLERRTPLLH</sequence>
<feature type="region of interest" description="Disordered" evidence="1">
    <location>
        <begin position="25"/>
        <end position="66"/>
    </location>
</feature>
<gene>
    <name evidence="2" type="ORF">PFLUV_G00009280</name>
</gene>
<dbReference type="EMBL" id="VHII01000001">
    <property type="protein sequence ID" value="KAF1395220.1"/>
    <property type="molecule type" value="Genomic_DNA"/>
</dbReference>
<organism evidence="2 3">
    <name type="scientific">Perca fluviatilis</name>
    <name type="common">European perch</name>
    <dbReference type="NCBI Taxonomy" id="8168"/>
    <lineage>
        <taxon>Eukaryota</taxon>
        <taxon>Metazoa</taxon>
        <taxon>Chordata</taxon>
        <taxon>Craniata</taxon>
        <taxon>Vertebrata</taxon>
        <taxon>Euteleostomi</taxon>
        <taxon>Actinopterygii</taxon>
        <taxon>Neopterygii</taxon>
        <taxon>Teleostei</taxon>
        <taxon>Neoteleostei</taxon>
        <taxon>Acanthomorphata</taxon>
        <taxon>Eupercaria</taxon>
        <taxon>Perciformes</taxon>
        <taxon>Percoidei</taxon>
        <taxon>Percidae</taxon>
        <taxon>Percinae</taxon>
        <taxon>Perca</taxon>
    </lineage>
</organism>
<proteinExistence type="predicted"/>
<evidence type="ECO:0000313" key="2">
    <source>
        <dbReference type="EMBL" id="KAF1395220.1"/>
    </source>
</evidence>
<name>A0A6A5FK00_PERFL</name>
<comment type="caution">
    <text evidence="2">The sequence shown here is derived from an EMBL/GenBank/DDBJ whole genome shotgun (WGS) entry which is preliminary data.</text>
</comment>
<keyword evidence="3" id="KW-1185">Reference proteome</keyword>
<evidence type="ECO:0000256" key="1">
    <source>
        <dbReference type="SAM" id="MobiDB-lite"/>
    </source>
</evidence>
<feature type="compositionally biased region" description="Basic and acidic residues" evidence="1">
    <location>
        <begin position="57"/>
        <end position="66"/>
    </location>
</feature>
<dbReference type="AlphaFoldDB" id="A0A6A5FK00"/>
<evidence type="ECO:0000313" key="3">
    <source>
        <dbReference type="Proteomes" id="UP000465112"/>
    </source>
</evidence>
<protein>
    <submittedName>
        <fullName evidence="2">Uncharacterized protein</fullName>
    </submittedName>
</protein>
<accession>A0A6A5FK00</accession>